<dbReference type="HAMAP" id="MF_01398">
    <property type="entry name" value="ATP_synth_b_bprime"/>
    <property type="match status" value="1"/>
</dbReference>
<keyword evidence="9 12" id="KW-0066">ATP synthesis</keyword>
<keyword evidence="7 12" id="KW-0406">Ion transport</keyword>
<evidence type="ECO:0000256" key="7">
    <source>
        <dbReference type="ARBA" id="ARBA00023065"/>
    </source>
</evidence>
<dbReference type="GO" id="GO:0012505">
    <property type="term" value="C:endomembrane system"/>
    <property type="evidence" value="ECO:0007669"/>
    <property type="project" value="UniProtKB-SubCell"/>
</dbReference>
<proteinExistence type="inferred from homology"/>
<comment type="function">
    <text evidence="12">Component of the F(0) channel, it forms part of the peripheral stalk, linking F(1) to F(0).</text>
</comment>
<comment type="similarity">
    <text evidence="1 12 13">Belongs to the ATPase B chain family.</text>
</comment>
<dbReference type="GO" id="GO:0046961">
    <property type="term" value="F:proton-transporting ATPase activity, rotational mechanism"/>
    <property type="evidence" value="ECO:0007669"/>
    <property type="project" value="TreeGrafter"/>
</dbReference>
<dbReference type="GO" id="GO:0005886">
    <property type="term" value="C:plasma membrane"/>
    <property type="evidence" value="ECO:0007669"/>
    <property type="project" value="UniProtKB-SubCell"/>
</dbReference>
<comment type="subcellular location">
    <subcellularLocation>
        <location evidence="12">Cell membrane</location>
        <topology evidence="12">Single-pass membrane protein</topology>
    </subcellularLocation>
    <subcellularLocation>
        <location evidence="11">Endomembrane system</location>
        <topology evidence="11">Single-pass membrane protein</topology>
    </subcellularLocation>
</comment>
<evidence type="ECO:0000256" key="6">
    <source>
        <dbReference type="ARBA" id="ARBA00022989"/>
    </source>
</evidence>
<dbReference type="CDD" id="cd06503">
    <property type="entry name" value="ATP-synt_Fo_b"/>
    <property type="match status" value="1"/>
</dbReference>
<keyword evidence="3 12" id="KW-0138">CF(0)</keyword>
<keyword evidence="6 12" id="KW-1133">Transmembrane helix</keyword>
<evidence type="ECO:0000256" key="12">
    <source>
        <dbReference type="HAMAP-Rule" id="MF_01398"/>
    </source>
</evidence>
<organism evidence="15 16">
    <name type="scientific">Candidatus Schekmanbacteria bacterium GWA2_38_11</name>
    <dbReference type="NCBI Taxonomy" id="1817876"/>
    <lineage>
        <taxon>Bacteria</taxon>
        <taxon>Candidatus Schekmaniibacteriota</taxon>
    </lineage>
</organism>
<keyword evidence="8 12" id="KW-0472">Membrane</keyword>
<evidence type="ECO:0000313" key="15">
    <source>
        <dbReference type="EMBL" id="OGL38316.1"/>
    </source>
</evidence>
<keyword evidence="5 12" id="KW-0375">Hydrogen ion transport</keyword>
<comment type="function">
    <text evidence="10 12">F(1)F(0) ATP synthase produces ATP from ADP in the presence of a proton or sodium gradient. F-type ATPases consist of two structural domains, F(1) containing the extramembraneous catalytic core and F(0) containing the membrane proton channel, linked together by a central stalk and a peripheral stalk. During catalysis, ATP synthesis in the catalytic domain of F(1) is coupled via a rotary mechanism of the central stalk subunits to proton translocation.</text>
</comment>
<evidence type="ECO:0000256" key="14">
    <source>
        <dbReference type="SAM" id="Coils"/>
    </source>
</evidence>
<dbReference type="Proteomes" id="UP000178526">
    <property type="component" value="Unassembled WGS sequence"/>
</dbReference>
<dbReference type="InterPro" id="IPR050059">
    <property type="entry name" value="ATP_synthase_B_chain"/>
</dbReference>
<comment type="subunit">
    <text evidence="12">F-type ATPases have 2 components, F(1) - the catalytic core - and F(0) - the membrane proton channel. F(1) has five subunits: alpha(3), beta(3), gamma(1), delta(1), epsilon(1). F(0) has three main subunits: a(1), b(2) and c(10-14). The alpha and beta chains form an alternating ring which encloses part of the gamma chain. F(1) is attached to F(0) by a central stalk formed by the gamma and epsilon chains, while a peripheral stalk is formed by the delta and b chains.</text>
</comment>
<evidence type="ECO:0000256" key="5">
    <source>
        <dbReference type="ARBA" id="ARBA00022781"/>
    </source>
</evidence>
<evidence type="ECO:0000256" key="10">
    <source>
        <dbReference type="ARBA" id="ARBA00025198"/>
    </source>
</evidence>
<protein>
    <recommendedName>
        <fullName evidence="12">ATP synthase subunit b</fullName>
    </recommendedName>
    <alternativeName>
        <fullName evidence="12">ATP synthase F(0) sector subunit b</fullName>
    </alternativeName>
    <alternativeName>
        <fullName evidence="12">ATPase subunit I</fullName>
    </alternativeName>
    <alternativeName>
        <fullName evidence="12">F-type ATPase subunit b</fullName>
        <shortName evidence="12">F-ATPase subunit b</shortName>
    </alternativeName>
</protein>
<dbReference type="Pfam" id="PF00430">
    <property type="entry name" value="ATP-synt_B"/>
    <property type="match status" value="1"/>
</dbReference>
<keyword evidence="12" id="KW-1003">Cell membrane</keyword>
<dbReference type="InterPro" id="IPR002146">
    <property type="entry name" value="ATP_synth_b/b'su_bac/chlpt"/>
</dbReference>
<evidence type="ECO:0000256" key="2">
    <source>
        <dbReference type="ARBA" id="ARBA00022448"/>
    </source>
</evidence>
<evidence type="ECO:0000256" key="9">
    <source>
        <dbReference type="ARBA" id="ARBA00023310"/>
    </source>
</evidence>
<feature type="transmembrane region" description="Helical" evidence="12">
    <location>
        <begin position="6"/>
        <end position="27"/>
    </location>
</feature>
<dbReference type="AlphaFoldDB" id="A0A1F7R9R1"/>
<evidence type="ECO:0000256" key="1">
    <source>
        <dbReference type="ARBA" id="ARBA00005513"/>
    </source>
</evidence>
<keyword evidence="4 12" id="KW-0812">Transmembrane</keyword>
<sequence>MIELNFTLGILIVNFLLLMFILNRKLFKPMLEHLEKRDEAIKGSLKSAQEMEDKGEKKLAEHKTKLQEEKRNVIVQQNLLRDETIERQKEVLKKAKLSSEMKFSEVKSEINQQVEALRKDFSKLAGALASEILAGIIAKRHKFD</sequence>
<reference evidence="15 16" key="1">
    <citation type="journal article" date="2016" name="Nat. Commun.">
        <title>Thousands of microbial genomes shed light on interconnected biogeochemical processes in an aquifer system.</title>
        <authorList>
            <person name="Anantharaman K."/>
            <person name="Brown C.T."/>
            <person name="Hug L.A."/>
            <person name="Sharon I."/>
            <person name="Castelle C.J."/>
            <person name="Probst A.J."/>
            <person name="Thomas B.C."/>
            <person name="Singh A."/>
            <person name="Wilkins M.J."/>
            <person name="Karaoz U."/>
            <person name="Brodie E.L."/>
            <person name="Williams K.H."/>
            <person name="Hubbard S.S."/>
            <person name="Banfield J.F."/>
        </authorList>
    </citation>
    <scope>NUCLEOTIDE SEQUENCE [LARGE SCALE GENOMIC DNA]</scope>
</reference>
<comment type="caution">
    <text evidence="15">The sequence shown here is derived from an EMBL/GenBank/DDBJ whole genome shotgun (WGS) entry which is preliminary data.</text>
</comment>
<accession>A0A1F7R9R1</accession>
<evidence type="ECO:0000256" key="4">
    <source>
        <dbReference type="ARBA" id="ARBA00022692"/>
    </source>
</evidence>
<dbReference type="PANTHER" id="PTHR33445">
    <property type="entry name" value="ATP SYNTHASE SUBUNIT B', CHLOROPLASTIC"/>
    <property type="match status" value="1"/>
</dbReference>
<keyword evidence="2 12" id="KW-0813">Transport</keyword>
<dbReference type="GO" id="GO:0045259">
    <property type="term" value="C:proton-transporting ATP synthase complex"/>
    <property type="evidence" value="ECO:0007669"/>
    <property type="project" value="UniProtKB-KW"/>
</dbReference>
<dbReference type="GO" id="GO:0046933">
    <property type="term" value="F:proton-transporting ATP synthase activity, rotational mechanism"/>
    <property type="evidence" value="ECO:0007669"/>
    <property type="project" value="UniProtKB-UniRule"/>
</dbReference>
<dbReference type="EMBL" id="MGDB01000150">
    <property type="protein sequence ID" value="OGL38316.1"/>
    <property type="molecule type" value="Genomic_DNA"/>
</dbReference>
<evidence type="ECO:0000256" key="13">
    <source>
        <dbReference type="RuleBase" id="RU003848"/>
    </source>
</evidence>
<evidence type="ECO:0000313" key="16">
    <source>
        <dbReference type="Proteomes" id="UP000178526"/>
    </source>
</evidence>
<name>A0A1F7R9R1_9BACT</name>
<feature type="coiled-coil region" evidence="14">
    <location>
        <begin position="45"/>
        <end position="72"/>
    </location>
</feature>
<evidence type="ECO:0000256" key="11">
    <source>
        <dbReference type="ARBA" id="ARBA00037847"/>
    </source>
</evidence>
<dbReference type="PANTHER" id="PTHR33445:SF2">
    <property type="entry name" value="ATP SYNTHASE SUBUNIT B', CHLOROPLASTIC"/>
    <property type="match status" value="1"/>
</dbReference>
<evidence type="ECO:0000256" key="3">
    <source>
        <dbReference type="ARBA" id="ARBA00022547"/>
    </source>
</evidence>
<keyword evidence="14" id="KW-0175">Coiled coil</keyword>
<evidence type="ECO:0000256" key="8">
    <source>
        <dbReference type="ARBA" id="ARBA00023136"/>
    </source>
</evidence>
<gene>
    <name evidence="12" type="primary">atpF</name>
    <name evidence="15" type="ORF">A2042_08670</name>
</gene>